<organism evidence="7 8">
    <name type="scientific">Dyella monticola</name>
    <dbReference type="NCBI Taxonomy" id="1927958"/>
    <lineage>
        <taxon>Bacteria</taxon>
        <taxon>Pseudomonadati</taxon>
        <taxon>Pseudomonadota</taxon>
        <taxon>Gammaproteobacteria</taxon>
        <taxon>Lysobacterales</taxon>
        <taxon>Rhodanobacteraceae</taxon>
        <taxon>Dyella</taxon>
    </lineage>
</organism>
<dbReference type="GO" id="GO:0046872">
    <property type="term" value="F:metal ion binding"/>
    <property type="evidence" value="ECO:0007669"/>
    <property type="project" value="UniProtKB-KW"/>
</dbReference>
<keyword evidence="2 4" id="KW-0479">Metal-binding</keyword>
<keyword evidence="5" id="KW-0732">Signal</keyword>
<dbReference type="GO" id="GO:0009055">
    <property type="term" value="F:electron transfer activity"/>
    <property type="evidence" value="ECO:0007669"/>
    <property type="project" value="InterPro"/>
</dbReference>
<evidence type="ECO:0000259" key="6">
    <source>
        <dbReference type="PROSITE" id="PS51007"/>
    </source>
</evidence>
<proteinExistence type="predicted"/>
<dbReference type="Gene3D" id="1.10.760.10">
    <property type="entry name" value="Cytochrome c-like domain"/>
    <property type="match status" value="1"/>
</dbReference>
<feature type="signal peptide" evidence="5">
    <location>
        <begin position="1"/>
        <end position="20"/>
    </location>
</feature>
<dbReference type="RefSeq" id="WP_115493623.1">
    <property type="nucleotide sequence ID" value="NZ_QRBE01000001.1"/>
</dbReference>
<evidence type="ECO:0000313" key="7">
    <source>
        <dbReference type="EMBL" id="RDS84589.1"/>
    </source>
</evidence>
<dbReference type="OrthoDB" id="5523448at2"/>
<dbReference type="PANTHER" id="PTHR35008:SF9">
    <property type="entry name" value="CYTOCHROME C DOMAIN-CONTAINING PROTEIN"/>
    <property type="match status" value="1"/>
</dbReference>
<protein>
    <submittedName>
        <fullName evidence="7">Cytochrome c</fullName>
    </submittedName>
</protein>
<dbReference type="Pfam" id="PF00034">
    <property type="entry name" value="Cytochrom_C"/>
    <property type="match status" value="1"/>
</dbReference>
<gene>
    <name evidence="7" type="ORF">DWU98_01050</name>
</gene>
<dbReference type="AlphaFoldDB" id="A0A370X831"/>
<reference evidence="7 8" key="1">
    <citation type="submission" date="2018-07" db="EMBL/GenBank/DDBJ databases">
        <title>Dyella monticola sp. nov. and Dyella psychrodurans sp. nov. isolated from monsoon evergreen broad-leaved forest soil of Dinghu Mountain, China.</title>
        <authorList>
            <person name="Gao Z."/>
            <person name="Qiu L."/>
        </authorList>
    </citation>
    <scope>NUCLEOTIDE SEQUENCE [LARGE SCALE GENOMIC DNA]</scope>
    <source>
        <strain evidence="7 8">4G-K06</strain>
    </source>
</reference>
<keyword evidence="3 4" id="KW-0408">Iron</keyword>
<dbReference type="InterPro" id="IPR009056">
    <property type="entry name" value="Cyt_c-like_dom"/>
</dbReference>
<dbReference type="SUPFAM" id="SSF46626">
    <property type="entry name" value="Cytochrome c"/>
    <property type="match status" value="1"/>
</dbReference>
<evidence type="ECO:0000256" key="3">
    <source>
        <dbReference type="ARBA" id="ARBA00023004"/>
    </source>
</evidence>
<evidence type="ECO:0000256" key="5">
    <source>
        <dbReference type="SAM" id="SignalP"/>
    </source>
</evidence>
<dbReference type="Proteomes" id="UP000254258">
    <property type="component" value="Unassembled WGS sequence"/>
</dbReference>
<keyword evidence="1 4" id="KW-0349">Heme</keyword>
<keyword evidence="8" id="KW-1185">Reference proteome</keyword>
<evidence type="ECO:0000256" key="4">
    <source>
        <dbReference type="PROSITE-ProRule" id="PRU00433"/>
    </source>
</evidence>
<dbReference type="PANTHER" id="PTHR35008">
    <property type="entry name" value="BLL4482 PROTEIN-RELATED"/>
    <property type="match status" value="1"/>
</dbReference>
<dbReference type="EMBL" id="QRBE01000001">
    <property type="protein sequence ID" value="RDS84589.1"/>
    <property type="molecule type" value="Genomic_DNA"/>
</dbReference>
<accession>A0A370X831</accession>
<comment type="caution">
    <text evidence="7">The sequence shown here is derived from an EMBL/GenBank/DDBJ whole genome shotgun (WGS) entry which is preliminary data.</text>
</comment>
<dbReference type="InterPro" id="IPR051459">
    <property type="entry name" value="Cytochrome_c-type_DH"/>
</dbReference>
<evidence type="ECO:0000256" key="2">
    <source>
        <dbReference type="ARBA" id="ARBA00022723"/>
    </source>
</evidence>
<evidence type="ECO:0000256" key="1">
    <source>
        <dbReference type="ARBA" id="ARBA00022617"/>
    </source>
</evidence>
<feature type="chain" id="PRO_5017067966" evidence="5">
    <location>
        <begin position="21"/>
        <end position="146"/>
    </location>
</feature>
<evidence type="ECO:0000313" key="8">
    <source>
        <dbReference type="Proteomes" id="UP000254258"/>
    </source>
</evidence>
<name>A0A370X831_9GAMM</name>
<feature type="domain" description="Cytochrome c" evidence="6">
    <location>
        <begin position="33"/>
        <end position="124"/>
    </location>
</feature>
<sequence length="146" mass="15681">MKRFLLAAALFFACAGLAAAQSSAPSFYTYTSLKSANGEEIFHHICQGCHMPDGKGAIGAGTYPALAGNPKLASPQYMAAVILFGRHDMPSFESKPPSPGNFFRNASLTDAQIADVINYVRSHFGNHYSNTITATEVAAMYPQQTR</sequence>
<dbReference type="PROSITE" id="PS51007">
    <property type="entry name" value="CYTC"/>
    <property type="match status" value="1"/>
</dbReference>
<dbReference type="InterPro" id="IPR036909">
    <property type="entry name" value="Cyt_c-like_dom_sf"/>
</dbReference>
<dbReference type="GO" id="GO:0020037">
    <property type="term" value="F:heme binding"/>
    <property type="evidence" value="ECO:0007669"/>
    <property type="project" value="InterPro"/>
</dbReference>